<dbReference type="InterPro" id="IPR004839">
    <property type="entry name" value="Aminotransferase_I/II_large"/>
</dbReference>
<evidence type="ECO:0000313" key="8">
    <source>
        <dbReference type="EMBL" id="KJE21085.1"/>
    </source>
</evidence>
<dbReference type="Gene3D" id="3.90.1150.10">
    <property type="entry name" value="Aspartate Aminotransferase, domain 1"/>
    <property type="match status" value="1"/>
</dbReference>
<dbReference type="OrthoDB" id="3224382at2"/>
<feature type="domain" description="Aminotransferase class I/classII large" evidence="7">
    <location>
        <begin position="39"/>
        <end position="371"/>
    </location>
</feature>
<dbReference type="Gene3D" id="3.40.640.10">
    <property type="entry name" value="Type I PLP-dependent aspartate aminotransferase-like (Major domain)"/>
    <property type="match status" value="1"/>
</dbReference>
<comment type="similarity">
    <text evidence="5">Belongs to the class-II pyridoxal-phosphate-dependent aminotransferase family. MalY/PatB cystathionine beta-lyase subfamily.</text>
</comment>
<dbReference type="Pfam" id="PF00155">
    <property type="entry name" value="Aminotran_1_2"/>
    <property type="match status" value="1"/>
</dbReference>
<comment type="caution">
    <text evidence="8">The sequence shown here is derived from an EMBL/GenBank/DDBJ whole genome shotgun (WGS) entry which is preliminary data.</text>
</comment>
<sequence>MLPPVEIRTRVTPPAGGQGSGALKWEEAGAGAIGAGTAEMDVGTAPPVLEALRRAVTDGLVGYLPAALDARLREACAGWLWSSQGWAVDPALIQPVPSVLHGLRVTIERYTPPGSAVIVPVPAYPPFLAVPGLLGRQVLPVPLVDVNGRPELDLDGIDGAFRRGGGLVVLCNPHNPVGRVFTPAELLALSAVVNARGGRVFADEIHAPFVYPGRRHQPYAALSPLTASHTLTATSASKGWNIAGLRCALLITSHDDDLAQWRGLGRFDRETPSVLGAIASTAAFRDGVPWLRRVLAGLATNRRAFGDLLAEFLPEVTYRPPEATYLAWLDCRRLTLGGTEPAAFFSALAGVSLLEGSDCGSPGRGFARFNFATEPWVLVEALRRMATAVADAG</sequence>
<evidence type="ECO:0000313" key="9">
    <source>
        <dbReference type="Proteomes" id="UP000032545"/>
    </source>
</evidence>
<evidence type="ECO:0000256" key="1">
    <source>
        <dbReference type="ARBA" id="ARBA00001933"/>
    </source>
</evidence>
<keyword evidence="3" id="KW-0663">Pyridoxal phosphate</keyword>
<dbReference type="InterPro" id="IPR015422">
    <property type="entry name" value="PyrdxlP-dep_Trfase_small"/>
</dbReference>
<evidence type="ECO:0000256" key="6">
    <source>
        <dbReference type="SAM" id="MobiDB-lite"/>
    </source>
</evidence>
<proteinExistence type="inferred from homology"/>
<evidence type="ECO:0000256" key="3">
    <source>
        <dbReference type="ARBA" id="ARBA00022898"/>
    </source>
</evidence>
<evidence type="ECO:0000256" key="2">
    <source>
        <dbReference type="ARBA" id="ARBA00012224"/>
    </source>
</evidence>
<accession>A0A0D8BAE5</accession>
<evidence type="ECO:0000259" key="7">
    <source>
        <dbReference type="Pfam" id="PF00155"/>
    </source>
</evidence>
<dbReference type="CDD" id="cd00609">
    <property type="entry name" value="AAT_like"/>
    <property type="match status" value="1"/>
</dbReference>
<dbReference type="InterPro" id="IPR051798">
    <property type="entry name" value="Class-II_PLP-Dep_Aminotrans"/>
</dbReference>
<dbReference type="EMBL" id="JYFN01000044">
    <property type="protein sequence ID" value="KJE21085.1"/>
    <property type="molecule type" value="Genomic_DNA"/>
</dbReference>
<dbReference type="AlphaFoldDB" id="A0A0D8BAE5"/>
<dbReference type="InterPro" id="IPR015424">
    <property type="entry name" value="PyrdxlP-dep_Trfase"/>
</dbReference>
<dbReference type="GO" id="GO:0047804">
    <property type="term" value="F:cysteine-S-conjugate beta-lyase activity"/>
    <property type="evidence" value="ECO:0007669"/>
    <property type="project" value="UniProtKB-EC"/>
</dbReference>
<dbReference type="GO" id="GO:0030170">
    <property type="term" value="F:pyridoxal phosphate binding"/>
    <property type="evidence" value="ECO:0007669"/>
    <property type="project" value="InterPro"/>
</dbReference>
<dbReference type="PANTHER" id="PTHR43525">
    <property type="entry name" value="PROTEIN MALY"/>
    <property type="match status" value="1"/>
</dbReference>
<reference evidence="9" key="1">
    <citation type="submission" date="2015-02" db="EMBL/GenBank/DDBJ databases">
        <title>Draft Genome of Frankia sp. CpI1-S.</title>
        <authorList>
            <person name="Oshone R.T."/>
            <person name="Ngom M."/>
            <person name="Ghodhbane-Gtari F."/>
            <person name="Gtari M."/>
            <person name="Morris K."/>
            <person name="Thomas K."/>
            <person name="Sen A."/>
            <person name="Tisa L.S."/>
        </authorList>
    </citation>
    <scope>NUCLEOTIDE SEQUENCE [LARGE SCALE GENOMIC DNA]</scope>
    <source>
        <strain evidence="9">CpI1-S</strain>
    </source>
</reference>
<gene>
    <name evidence="8" type="ORF">FF36_04590</name>
</gene>
<comment type="cofactor">
    <cofactor evidence="1">
        <name>pyridoxal 5'-phosphate</name>
        <dbReference type="ChEBI" id="CHEBI:597326"/>
    </cofactor>
</comment>
<keyword evidence="4 8" id="KW-0456">Lyase</keyword>
<keyword evidence="9" id="KW-1185">Reference proteome</keyword>
<dbReference type="EC" id="4.4.1.13" evidence="2"/>
<name>A0A0D8BAE5_9ACTN</name>
<dbReference type="Proteomes" id="UP000032545">
    <property type="component" value="Unassembled WGS sequence"/>
</dbReference>
<organism evidence="8 9">
    <name type="scientific">Frankia torreyi</name>
    <dbReference type="NCBI Taxonomy" id="1856"/>
    <lineage>
        <taxon>Bacteria</taxon>
        <taxon>Bacillati</taxon>
        <taxon>Actinomycetota</taxon>
        <taxon>Actinomycetes</taxon>
        <taxon>Frankiales</taxon>
        <taxon>Frankiaceae</taxon>
        <taxon>Frankia</taxon>
    </lineage>
</organism>
<evidence type="ECO:0000256" key="5">
    <source>
        <dbReference type="ARBA" id="ARBA00037974"/>
    </source>
</evidence>
<dbReference type="InterPro" id="IPR015421">
    <property type="entry name" value="PyrdxlP-dep_Trfase_major"/>
</dbReference>
<evidence type="ECO:0000256" key="4">
    <source>
        <dbReference type="ARBA" id="ARBA00023239"/>
    </source>
</evidence>
<feature type="region of interest" description="Disordered" evidence="6">
    <location>
        <begin position="1"/>
        <end position="23"/>
    </location>
</feature>
<dbReference type="PATRIC" id="fig|1502723.3.peg.4536"/>
<reference evidence="8 9" key="2">
    <citation type="journal article" date="2016" name="Genome Announc.">
        <title>Permanent Draft Genome Sequences for Two Variants of Frankia sp. Strain CpI1, the First Frankia Strain Isolated from Root Nodules of Comptonia peregrina.</title>
        <authorList>
            <person name="Oshone R."/>
            <person name="Hurst S.G.IV."/>
            <person name="Abebe-Akele F."/>
            <person name="Simpson S."/>
            <person name="Morris K."/>
            <person name="Thomas W.K."/>
            <person name="Tisa L.S."/>
        </authorList>
    </citation>
    <scope>NUCLEOTIDE SEQUENCE [LARGE SCALE GENOMIC DNA]</scope>
    <source>
        <strain evidence="9">CpI1-S</strain>
    </source>
</reference>
<dbReference type="SUPFAM" id="SSF53383">
    <property type="entry name" value="PLP-dependent transferases"/>
    <property type="match status" value="1"/>
</dbReference>
<protein>
    <recommendedName>
        <fullName evidence="2">cysteine-S-conjugate beta-lyase</fullName>
        <ecNumber evidence="2">4.4.1.13</ecNumber>
    </recommendedName>
</protein>
<dbReference type="PANTHER" id="PTHR43525:SF2">
    <property type="entry name" value="CYSTATHIONINE BETA-LYASE-RELATED"/>
    <property type="match status" value="1"/>
</dbReference>